<gene>
    <name evidence="11" type="ORF">EVEC_LOCUS770</name>
</gene>
<dbReference type="InterPro" id="IPR008266">
    <property type="entry name" value="Tyr_kinase_AS"/>
</dbReference>
<evidence type="ECO:0000256" key="5">
    <source>
        <dbReference type="ARBA" id="ARBA00023137"/>
    </source>
</evidence>
<reference evidence="11 12" key="2">
    <citation type="submission" date="2018-10" db="EMBL/GenBank/DDBJ databases">
        <authorList>
            <consortium name="Pathogen Informatics"/>
        </authorList>
    </citation>
    <scope>NUCLEOTIDE SEQUENCE [LARGE SCALE GENOMIC DNA]</scope>
</reference>
<dbReference type="PROSITE" id="PS00109">
    <property type="entry name" value="PROTEIN_KINASE_TYR"/>
    <property type="match status" value="1"/>
</dbReference>
<dbReference type="PRINTS" id="PR00109">
    <property type="entry name" value="TYRKINASE"/>
</dbReference>
<feature type="binding site" evidence="7">
    <location>
        <position position="126"/>
    </location>
    <ligand>
        <name>ATP</name>
        <dbReference type="ChEBI" id="CHEBI:30616"/>
    </ligand>
</feature>
<dbReference type="SUPFAM" id="SSF56112">
    <property type="entry name" value="Protein kinase-like (PK-like)"/>
    <property type="match status" value="1"/>
</dbReference>
<dbReference type="WBParaSite" id="EVEC_0000106201-mRNA-1">
    <property type="protein sequence ID" value="EVEC_0000106201-mRNA-1"/>
    <property type="gene ID" value="EVEC_0000106201"/>
</dbReference>
<evidence type="ECO:0000313" key="12">
    <source>
        <dbReference type="Proteomes" id="UP000274131"/>
    </source>
</evidence>
<dbReference type="PANTHER" id="PTHR24416">
    <property type="entry name" value="TYROSINE-PROTEIN KINASE RECEPTOR"/>
    <property type="match status" value="1"/>
</dbReference>
<evidence type="ECO:0000256" key="7">
    <source>
        <dbReference type="PIRSR" id="PIRSR000615-2"/>
    </source>
</evidence>
<dbReference type="CDD" id="cd00192">
    <property type="entry name" value="PTKc"/>
    <property type="match status" value="1"/>
</dbReference>
<keyword evidence="8" id="KW-0460">Magnesium</keyword>
<dbReference type="Gene3D" id="1.10.510.10">
    <property type="entry name" value="Transferase(Phosphotransferase) domain 1"/>
    <property type="match status" value="1"/>
</dbReference>
<keyword evidence="2 7" id="KW-0547">Nucleotide-binding</keyword>
<dbReference type="OrthoDB" id="3256376at2759"/>
<feature type="domain" description="Protein kinase" evidence="10">
    <location>
        <begin position="1"/>
        <end position="255"/>
    </location>
</feature>
<evidence type="ECO:0000313" key="11">
    <source>
        <dbReference type="EMBL" id="VDD85627.1"/>
    </source>
</evidence>
<dbReference type="InterPro" id="IPR050122">
    <property type="entry name" value="RTK"/>
</dbReference>
<feature type="binding site" evidence="8">
    <location>
        <position position="140"/>
    </location>
    <ligand>
        <name>Mg(2+)</name>
        <dbReference type="ChEBI" id="CHEBI:18420"/>
    </ligand>
</feature>
<evidence type="ECO:0000256" key="6">
    <source>
        <dbReference type="PIRSR" id="PIRSR000615-1"/>
    </source>
</evidence>
<evidence type="ECO:0000256" key="8">
    <source>
        <dbReference type="PIRSR" id="PIRSR000615-3"/>
    </source>
</evidence>
<proteinExistence type="predicted"/>
<keyword evidence="1" id="KW-0808">Transferase</keyword>
<keyword evidence="4 7" id="KW-0067">ATP-binding</keyword>
<dbReference type="AlphaFoldDB" id="A0A0N4UUJ0"/>
<evidence type="ECO:0000256" key="9">
    <source>
        <dbReference type="PIRSR" id="PIRSR000615-4"/>
    </source>
</evidence>
<evidence type="ECO:0000256" key="1">
    <source>
        <dbReference type="ARBA" id="ARBA00022679"/>
    </source>
</evidence>
<keyword evidence="12" id="KW-1185">Reference proteome</keyword>
<dbReference type="PANTHER" id="PTHR24416:SF600">
    <property type="entry name" value="PDGF- AND VEGF-RECEPTOR RELATED, ISOFORM J"/>
    <property type="match status" value="1"/>
</dbReference>
<reference evidence="13" key="1">
    <citation type="submission" date="2017-02" db="UniProtKB">
        <authorList>
            <consortium name="WormBaseParasite"/>
        </authorList>
    </citation>
    <scope>IDENTIFICATION</scope>
</reference>
<name>A0A0N4UUJ0_ENTVE</name>
<accession>A0A0N4UUJ0</accession>
<dbReference type="GO" id="GO:0007169">
    <property type="term" value="P:cell surface receptor protein tyrosine kinase signaling pathway"/>
    <property type="evidence" value="ECO:0007669"/>
    <property type="project" value="TreeGrafter"/>
</dbReference>
<dbReference type="GO" id="GO:0043235">
    <property type="term" value="C:receptor complex"/>
    <property type="evidence" value="ECO:0007669"/>
    <property type="project" value="TreeGrafter"/>
</dbReference>
<dbReference type="Proteomes" id="UP000274131">
    <property type="component" value="Unassembled WGS sequence"/>
</dbReference>
<dbReference type="InterPro" id="IPR020635">
    <property type="entry name" value="Tyr_kinase_cat_dom"/>
</dbReference>
<sequence length="289" mass="32586">MPTVTSKTKFTDCDCAVKVLPEIADDIARSDFVQEINFMKTLQYHSHLVSMLGWAEENGIPMLLVEYCKQGDLLHLLRSKKDEIIKGYENNGLLKIRDLVSFGWQISNGLEYLSGVGCIHRDVAARNVLVDEFNVAKISDFGLCRLTDCLLYTGRGGRLPLKWMAPESLESFEYTPKSDVWSYGVLLYEIFSFGEVPYTLVETSELLAFLKSGKRLTRPANCPQEIYSLMMKCWNANAAERPSFAEICSTLIKIIENSTPNYGYVNAVNDYQQAPPSSNRQTNERSDAG</sequence>
<keyword evidence="3" id="KW-0418">Kinase</keyword>
<dbReference type="InterPro" id="IPR000719">
    <property type="entry name" value="Prot_kinase_dom"/>
</dbReference>
<feature type="binding site" evidence="8">
    <location>
        <position position="127"/>
    </location>
    <ligand>
        <name>Mg(2+)</name>
        <dbReference type="ChEBI" id="CHEBI:18420"/>
    </ligand>
</feature>
<organism evidence="13">
    <name type="scientific">Enterobius vermicularis</name>
    <name type="common">Human pinworm</name>
    <dbReference type="NCBI Taxonomy" id="51028"/>
    <lineage>
        <taxon>Eukaryota</taxon>
        <taxon>Metazoa</taxon>
        <taxon>Ecdysozoa</taxon>
        <taxon>Nematoda</taxon>
        <taxon>Chromadorea</taxon>
        <taxon>Rhabditida</taxon>
        <taxon>Spirurina</taxon>
        <taxon>Oxyuridomorpha</taxon>
        <taxon>Oxyuroidea</taxon>
        <taxon>Oxyuridae</taxon>
        <taxon>Enterobius</taxon>
    </lineage>
</organism>
<dbReference type="GO" id="GO:0005524">
    <property type="term" value="F:ATP binding"/>
    <property type="evidence" value="ECO:0007669"/>
    <property type="project" value="UniProtKB-KW"/>
</dbReference>
<dbReference type="Pfam" id="PF07714">
    <property type="entry name" value="PK_Tyr_Ser-Thr"/>
    <property type="match status" value="1"/>
</dbReference>
<dbReference type="GO" id="GO:0005886">
    <property type="term" value="C:plasma membrane"/>
    <property type="evidence" value="ECO:0007669"/>
    <property type="project" value="TreeGrafter"/>
</dbReference>
<evidence type="ECO:0000259" key="10">
    <source>
        <dbReference type="PROSITE" id="PS50011"/>
    </source>
</evidence>
<dbReference type="FunFam" id="1.10.510.10:FF:000554">
    <property type="entry name" value="Predicted protein"/>
    <property type="match status" value="1"/>
</dbReference>
<dbReference type="EMBL" id="UXUI01007137">
    <property type="protein sequence ID" value="VDD85627.1"/>
    <property type="molecule type" value="Genomic_DNA"/>
</dbReference>
<dbReference type="SMART" id="SM00219">
    <property type="entry name" value="TyrKc"/>
    <property type="match status" value="1"/>
</dbReference>
<dbReference type="PROSITE" id="PS50011">
    <property type="entry name" value="PROTEIN_KINASE_DOM"/>
    <property type="match status" value="1"/>
</dbReference>
<evidence type="ECO:0000256" key="2">
    <source>
        <dbReference type="ARBA" id="ARBA00022741"/>
    </source>
</evidence>
<dbReference type="GO" id="GO:0004714">
    <property type="term" value="F:transmembrane receptor protein tyrosine kinase activity"/>
    <property type="evidence" value="ECO:0007669"/>
    <property type="project" value="TreeGrafter"/>
</dbReference>
<dbReference type="InterPro" id="IPR011009">
    <property type="entry name" value="Kinase-like_dom_sf"/>
</dbReference>
<dbReference type="GO" id="GO:0046872">
    <property type="term" value="F:metal ion binding"/>
    <property type="evidence" value="ECO:0007669"/>
    <property type="project" value="UniProtKB-KW"/>
</dbReference>
<protein>
    <submittedName>
        <fullName evidence="13">Protein kinase domain-containing protein</fullName>
    </submittedName>
</protein>
<keyword evidence="5" id="KW-0829">Tyrosine-protein kinase</keyword>
<dbReference type="InterPro" id="IPR001245">
    <property type="entry name" value="Ser-Thr/Tyr_kinase_cat_dom"/>
</dbReference>
<evidence type="ECO:0000256" key="4">
    <source>
        <dbReference type="ARBA" id="ARBA00022840"/>
    </source>
</evidence>
<keyword evidence="8" id="KW-0479">Metal-binding</keyword>
<dbReference type="STRING" id="51028.A0A0N4UUJ0"/>
<evidence type="ECO:0000313" key="13">
    <source>
        <dbReference type="WBParaSite" id="EVEC_0000106201-mRNA-1"/>
    </source>
</evidence>
<evidence type="ECO:0000256" key="3">
    <source>
        <dbReference type="ARBA" id="ARBA00022777"/>
    </source>
</evidence>
<feature type="site" description="Important for interaction with phosphotyrosine-binding proteins" evidence="9">
    <location>
        <position position="264"/>
    </location>
</feature>
<dbReference type="PIRSF" id="PIRSF000615">
    <property type="entry name" value="TyrPK_CSF1-R"/>
    <property type="match status" value="1"/>
</dbReference>
<feature type="active site" description="Proton acceptor" evidence="6">
    <location>
        <position position="122"/>
    </location>
</feature>